<feature type="compositionally biased region" description="Acidic residues" evidence="7">
    <location>
        <begin position="881"/>
        <end position="893"/>
    </location>
</feature>
<reference evidence="9 10" key="1">
    <citation type="submission" date="2019-12" db="EMBL/GenBank/DDBJ databases">
        <authorList>
            <person name="Floudas D."/>
            <person name="Bentzer J."/>
            <person name="Ahren D."/>
            <person name="Johansson T."/>
            <person name="Persson P."/>
            <person name="Tunlid A."/>
        </authorList>
    </citation>
    <scope>NUCLEOTIDE SEQUENCE [LARGE SCALE GENOMIC DNA]</scope>
    <source>
        <strain evidence="9 10">CBS 102.39</strain>
    </source>
</reference>
<feature type="compositionally biased region" description="Acidic residues" evidence="7">
    <location>
        <begin position="520"/>
        <end position="534"/>
    </location>
</feature>
<feature type="compositionally biased region" description="Low complexity" evidence="7">
    <location>
        <begin position="547"/>
        <end position="567"/>
    </location>
</feature>
<evidence type="ECO:0000256" key="3">
    <source>
        <dbReference type="ARBA" id="ARBA00022771"/>
    </source>
</evidence>
<organism evidence="9 10">
    <name type="scientific">Agrocybe pediades</name>
    <dbReference type="NCBI Taxonomy" id="84607"/>
    <lineage>
        <taxon>Eukaryota</taxon>
        <taxon>Fungi</taxon>
        <taxon>Dikarya</taxon>
        <taxon>Basidiomycota</taxon>
        <taxon>Agaricomycotina</taxon>
        <taxon>Agaricomycetes</taxon>
        <taxon>Agaricomycetidae</taxon>
        <taxon>Agaricales</taxon>
        <taxon>Agaricineae</taxon>
        <taxon>Strophariaceae</taxon>
        <taxon>Agrocybe</taxon>
    </lineage>
</organism>
<dbReference type="AlphaFoldDB" id="A0A8H4VPC5"/>
<evidence type="ECO:0000256" key="5">
    <source>
        <dbReference type="ARBA" id="ARBA00023242"/>
    </source>
</evidence>
<feature type="region of interest" description="Disordered" evidence="7">
    <location>
        <begin position="62"/>
        <end position="88"/>
    </location>
</feature>
<proteinExistence type="predicted"/>
<dbReference type="PANTHER" id="PTHR46481:SF10">
    <property type="entry name" value="ZINC FINGER BED DOMAIN-CONTAINING PROTEIN 39"/>
    <property type="match status" value="1"/>
</dbReference>
<dbReference type="GO" id="GO:0046983">
    <property type="term" value="F:protein dimerization activity"/>
    <property type="evidence" value="ECO:0007669"/>
    <property type="project" value="InterPro"/>
</dbReference>
<feature type="compositionally biased region" description="Acidic residues" evidence="7">
    <location>
        <begin position="825"/>
        <end position="839"/>
    </location>
</feature>
<feature type="compositionally biased region" description="Basic residues" evidence="7">
    <location>
        <begin position="501"/>
        <end position="515"/>
    </location>
</feature>
<evidence type="ECO:0000256" key="2">
    <source>
        <dbReference type="ARBA" id="ARBA00022723"/>
    </source>
</evidence>
<keyword evidence="4" id="KW-0862">Zinc</keyword>
<evidence type="ECO:0000259" key="8">
    <source>
        <dbReference type="Pfam" id="PF05699"/>
    </source>
</evidence>
<dbReference type="InterPro" id="IPR052035">
    <property type="entry name" value="ZnF_BED_domain_contain"/>
</dbReference>
<evidence type="ECO:0000313" key="9">
    <source>
        <dbReference type="EMBL" id="KAF4618026.1"/>
    </source>
</evidence>
<protein>
    <recommendedName>
        <fullName evidence="8">HAT C-terminal dimerisation domain-containing protein</fullName>
    </recommendedName>
</protein>
<comment type="subcellular location">
    <subcellularLocation>
        <location evidence="1">Nucleus</location>
    </subcellularLocation>
</comment>
<feature type="region of interest" description="Disordered" evidence="7">
    <location>
        <begin position="810"/>
        <end position="959"/>
    </location>
</feature>
<name>A0A8H4VPC5_9AGAR</name>
<feature type="coiled-coil region" evidence="6">
    <location>
        <begin position="684"/>
        <end position="711"/>
    </location>
</feature>
<evidence type="ECO:0000256" key="1">
    <source>
        <dbReference type="ARBA" id="ARBA00004123"/>
    </source>
</evidence>
<feature type="compositionally biased region" description="Pro residues" evidence="7">
    <location>
        <begin position="894"/>
        <end position="940"/>
    </location>
</feature>
<dbReference type="GO" id="GO:0008270">
    <property type="term" value="F:zinc ion binding"/>
    <property type="evidence" value="ECO:0007669"/>
    <property type="project" value="UniProtKB-KW"/>
</dbReference>
<accession>A0A8H4VPC5</accession>
<comment type="caution">
    <text evidence="9">The sequence shown here is derived from an EMBL/GenBank/DDBJ whole genome shotgun (WGS) entry which is preliminary data.</text>
</comment>
<evidence type="ECO:0000313" key="10">
    <source>
        <dbReference type="Proteomes" id="UP000521872"/>
    </source>
</evidence>
<dbReference type="InterPro" id="IPR008906">
    <property type="entry name" value="HATC_C_dom"/>
</dbReference>
<feature type="compositionally biased region" description="Acidic residues" evidence="7">
    <location>
        <begin position="64"/>
        <end position="88"/>
    </location>
</feature>
<dbReference type="InterPro" id="IPR012337">
    <property type="entry name" value="RNaseH-like_sf"/>
</dbReference>
<sequence length="959" mass="105972">MCPSSEDMHIRCVAHVINLVVQAFLAGMDEAEDPEQLDWYETYHKKDPIHYDVNEDPEQKALDNEVDGDEDSDDENWEEFGSDDEDEEEIRRVRREVLRKEKELAAQELVEVETEQTDEIRTQSPLKRLHFITTKIVSSPQRRSQFRKIAHSKYAEDPKTKAYAKLMVVRDVRTRWNYTHAMICRAIILKDAIDSWVFDKAPALRGVMIGPDEWKLLGQIADFLEFMSNVRAIQPFTTATAEMSVSKKPTLPFVLPLYEVLQAHLKKAVDDRLNLPLRIRQGAAAGLAKLTKYKAKAESNQYYRIGTMLHPYYRSGWFRTLHRTPSSQSEAALKAQDLFEHVAQAYHESPMPETAEKASSVAADSTTTTGMSGNSGTEPGNTADGDDWLASLLNFDVAHAPVLRRYWHYEGGRGEGPKASKANPLEWWKAHSLSFPTIARMARDFLAIPATSVSVERAFSQSRHICTDLRSSLKEKTIREALLSKAWIRAGLFDVNEPRKAPVKSKKKPRRKAKGARQDETEDEEHSDESDVEDQGPQHKKARTESKAAPAKGKGKATASKAKAAKGTGKKRGRPSKMDGFPTIALTSDTVNGRVAELVGIGRPSKCNQCIVKAIPCEVAQPQFNHYSVALDGLIGFACAECHRLKKRCLWNGLPEICDSSAMFSIAAEKDTVEDDISRLEGLILELGAKNAALESKVATLEKKVAAQEKVFTEKLSNLGDRLEVEVESVESKWETAHARLTDRVTEAEGKFRRLSKDVKVVAPADVARVEMKADSALKRLDDTVRVSESVLSQMDDVKSKLAELDDLVRTEPKATGAEASAPLDDAEERQVEEEDSPEDVPGGVDGSASKVDMAEPMDMDIETQPNSPSGPGSPVGPPTDDLDMDTESDVDDPPAPATLPPLQPTTPTTPAPDEPKPASAPPSPMHSPCQLSPPGPAPPAANSHDDIDERVDYGEPDD</sequence>
<keyword evidence="10" id="KW-1185">Reference proteome</keyword>
<dbReference type="GO" id="GO:0005634">
    <property type="term" value="C:nucleus"/>
    <property type="evidence" value="ECO:0007669"/>
    <property type="project" value="UniProtKB-SubCell"/>
</dbReference>
<evidence type="ECO:0000256" key="4">
    <source>
        <dbReference type="ARBA" id="ARBA00022833"/>
    </source>
</evidence>
<dbReference type="Proteomes" id="UP000521872">
    <property type="component" value="Unassembled WGS sequence"/>
</dbReference>
<feature type="region of interest" description="Disordered" evidence="7">
    <location>
        <begin position="499"/>
        <end position="584"/>
    </location>
</feature>
<keyword evidence="2" id="KW-0479">Metal-binding</keyword>
<feature type="compositionally biased region" description="Basic and acidic residues" evidence="7">
    <location>
        <begin position="944"/>
        <end position="959"/>
    </location>
</feature>
<evidence type="ECO:0000256" key="6">
    <source>
        <dbReference type="SAM" id="Coils"/>
    </source>
</evidence>
<feature type="domain" description="HAT C-terminal dimerisation" evidence="8">
    <location>
        <begin position="420"/>
        <end position="488"/>
    </location>
</feature>
<evidence type="ECO:0000256" key="7">
    <source>
        <dbReference type="SAM" id="MobiDB-lite"/>
    </source>
</evidence>
<dbReference type="SUPFAM" id="SSF53098">
    <property type="entry name" value="Ribonuclease H-like"/>
    <property type="match status" value="1"/>
</dbReference>
<dbReference type="EMBL" id="JAACJL010000020">
    <property type="protein sequence ID" value="KAF4618026.1"/>
    <property type="molecule type" value="Genomic_DNA"/>
</dbReference>
<keyword evidence="6" id="KW-0175">Coiled coil</keyword>
<keyword evidence="5" id="KW-0539">Nucleus</keyword>
<keyword evidence="3" id="KW-0863">Zinc-finger</keyword>
<dbReference type="Pfam" id="PF05699">
    <property type="entry name" value="Dimer_Tnp_hAT"/>
    <property type="match status" value="1"/>
</dbReference>
<gene>
    <name evidence="9" type="ORF">D9613_012868</name>
</gene>
<dbReference type="PANTHER" id="PTHR46481">
    <property type="entry name" value="ZINC FINGER BED DOMAIN-CONTAINING PROTEIN 4"/>
    <property type="match status" value="1"/>
</dbReference>
<feature type="region of interest" description="Disordered" evidence="7">
    <location>
        <begin position="349"/>
        <end position="383"/>
    </location>
</feature>
<feature type="compositionally biased region" description="Low complexity" evidence="7">
    <location>
        <begin position="358"/>
        <end position="377"/>
    </location>
</feature>